<organism evidence="1 2">
    <name type="scientific">Spodoptera exigua</name>
    <name type="common">Beet armyworm</name>
    <name type="synonym">Noctua fulgens</name>
    <dbReference type="NCBI Taxonomy" id="7107"/>
    <lineage>
        <taxon>Eukaryota</taxon>
        <taxon>Metazoa</taxon>
        <taxon>Ecdysozoa</taxon>
        <taxon>Arthropoda</taxon>
        <taxon>Hexapoda</taxon>
        <taxon>Insecta</taxon>
        <taxon>Pterygota</taxon>
        <taxon>Neoptera</taxon>
        <taxon>Endopterygota</taxon>
        <taxon>Lepidoptera</taxon>
        <taxon>Glossata</taxon>
        <taxon>Ditrysia</taxon>
        <taxon>Noctuoidea</taxon>
        <taxon>Noctuidae</taxon>
        <taxon>Amphipyrinae</taxon>
        <taxon>Spodoptera</taxon>
    </lineage>
</organism>
<dbReference type="AlphaFoldDB" id="A0A835G9A2"/>
<protein>
    <submittedName>
        <fullName evidence="1">Uncharacterized protein</fullName>
    </submittedName>
</protein>
<gene>
    <name evidence="1" type="ORF">HW555_011347</name>
</gene>
<evidence type="ECO:0000313" key="1">
    <source>
        <dbReference type="EMBL" id="KAF9409233.1"/>
    </source>
</evidence>
<evidence type="ECO:0000313" key="2">
    <source>
        <dbReference type="Proteomes" id="UP000648187"/>
    </source>
</evidence>
<sequence>MNSFPNVQEDRSERAIFNKQSEASAFALHVLDTVVMSQLRMMYYYLQRTWFMTSSSESNDISLEKFGICTPSSSPSSPCLRLLPGEESRFSILWTSPSTGECVRDRENSRDILLLGVVSLIISSATRGCNDSFIVRPSMCDAGRRNVDLNTTLFQAFIDFVTKYFGRLLFLKYCYHDETQVIVGCREYPPSIPTLATIEFNTKNVGVDAYDCDRGAMTFIGMPQLEVEGLGYDSHELCHWLIYQLNRRSTLPISVIMMVDTLNERGAQPLSITYLDTITELLKDQIN</sequence>
<keyword evidence="2" id="KW-1185">Reference proteome</keyword>
<dbReference type="EMBL" id="JACKWZ010000328">
    <property type="protein sequence ID" value="KAF9409233.1"/>
    <property type="molecule type" value="Genomic_DNA"/>
</dbReference>
<dbReference type="Proteomes" id="UP000648187">
    <property type="component" value="Unassembled WGS sequence"/>
</dbReference>
<proteinExistence type="predicted"/>
<name>A0A835G9A2_SPOEX</name>
<accession>A0A835G9A2</accession>
<reference evidence="1" key="1">
    <citation type="submission" date="2020-08" db="EMBL/GenBank/DDBJ databases">
        <title>Spodoptera exigua strain:BAW_Kor-Di-RS1 Genome sequencing and assembly.</title>
        <authorList>
            <person name="Kim J."/>
            <person name="Nam H.Y."/>
            <person name="Kwon M."/>
            <person name="Choi J.H."/>
            <person name="Cho S.R."/>
            <person name="Kim G.-H."/>
        </authorList>
    </citation>
    <scope>NUCLEOTIDE SEQUENCE</scope>
    <source>
        <strain evidence="1">BAW_Kor-Di-RS1</strain>
        <tissue evidence="1">Whole-body</tissue>
    </source>
</reference>
<comment type="caution">
    <text evidence="1">The sequence shown here is derived from an EMBL/GenBank/DDBJ whole genome shotgun (WGS) entry which is preliminary data.</text>
</comment>